<protein>
    <submittedName>
        <fullName evidence="1">Uncharacterized protein</fullName>
    </submittedName>
</protein>
<proteinExistence type="predicted"/>
<keyword evidence="2" id="KW-1185">Reference proteome</keyword>
<comment type="caution">
    <text evidence="1">The sequence shown here is derived from an EMBL/GenBank/DDBJ whole genome shotgun (WGS) entry which is preliminary data.</text>
</comment>
<dbReference type="AlphaFoldDB" id="A0AA88THD1"/>
<reference evidence="1" key="1">
    <citation type="submission" date="2023-08" db="EMBL/GenBank/DDBJ databases">
        <title>Chromosome-level Genome Assembly of mud carp (Cirrhinus molitorella).</title>
        <authorList>
            <person name="Liu H."/>
        </authorList>
    </citation>
    <scope>NUCLEOTIDE SEQUENCE</scope>
    <source>
        <strain evidence="1">Prfri</strain>
        <tissue evidence="1">Muscle</tissue>
    </source>
</reference>
<dbReference type="EMBL" id="JAUYZG010000020">
    <property type="protein sequence ID" value="KAK2876816.1"/>
    <property type="molecule type" value="Genomic_DNA"/>
</dbReference>
<sequence length="112" mass="12529">MPACLDCALSTTPDTLPKAYVRTALIISSNVSIPEQVLDQKRRLTNYMDNSWDAACAMMQSSTTKEMRLGNCICERFKKTMLSSFPGFLWPYLNPSPPCSQPGRSEAEREMG</sequence>
<evidence type="ECO:0000313" key="1">
    <source>
        <dbReference type="EMBL" id="KAK2876816.1"/>
    </source>
</evidence>
<evidence type="ECO:0000313" key="2">
    <source>
        <dbReference type="Proteomes" id="UP001187343"/>
    </source>
</evidence>
<name>A0AA88THD1_9TELE</name>
<organism evidence="1 2">
    <name type="scientific">Cirrhinus molitorella</name>
    <name type="common">mud carp</name>
    <dbReference type="NCBI Taxonomy" id="172907"/>
    <lineage>
        <taxon>Eukaryota</taxon>
        <taxon>Metazoa</taxon>
        <taxon>Chordata</taxon>
        <taxon>Craniata</taxon>
        <taxon>Vertebrata</taxon>
        <taxon>Euteleostomi</taxon>
        <taxon>Actinopterygii</taxon>
        <taxon>Neopterygii</taxon>
        <taxon>Teleostei</taxon>
        <taxon>Ostariophysi</taxon>
        <taxon>Cypriniformes</taxon>
        <taxon>Cyprinidae</taxon>
        <taxon>Labeoninae</taxon>
        <taxon>Labeonini</taxon>
        <taxon>Cirrhinus</taxon>
    </lineage>
</organism>
<dbReference type="Proteomes" id="UP001187343">
    <property type="component" value="Unassembled WGS sequence"/>
</dbReference>
<gene>
    <name evidence="1" type="ORF">Q8A67_020912</name>
</gene>
<accession>A0AA88THD1</accession>